<evidence type="ECO:0000313" key="2">
    <source>
        <dbReference type="Proteomes" id="UP001651158"/>
    </source>
</evidence>
<dbReference type="Proteomes" id="UP001651158">
    <property type="component" value="Unassembled WGS sequence"/>
</dbReference>
<protein>
    <submittedName>
        <fullName evidence="1">Uncharacterized protein</fullName>
    </submittedName>
</protein>
<sequence length="177" mass="20148">MAFVTQVSPSLQGWLSLLCNNLYQAEQDTRLQYMLIPQVCLLIWELPFLDLLLPPAFVNVRGKFNDSFSGVPLSQRLSPLVIDQGNWHLTNQFDYLLSNRFGRRADLTTPLTRLHSCAEPRQHSLGGFALSIPSTPKAGSQIDRQQRLLFLLWTHSRLALNVNYRLDYTRPQGSGAH</sequence>
<evidence type="ECO:0000313" key="1">
    <source>
        <dbReference type="EMBL" id="KAL5112719.1"/>
    </source>
</evidence>
<organism evidence="1 2">
    <name type="scientific">Taenia crassiceps</name>
    <dbReference type="NCBI Taxonomy" id="6207"/>
    <lineage>
        <taxon>Eukaryota</taxon>
        <taxon>Metazoa</taxon>
        <taxon>Spiralia</taxon>
        <taxon>Lophotrochozoa</taxon>
        <taxon>Platyhelminthes</taxon>
        <taxon>Cestoda</taxon>
        <taxon>Eucestoda</taxon>
        <taxon>Cyclophyllidea</taxon>
        <taxon>Taeniidae</taxon>
        <taxon>Taenia</taxon>
    </lineage>
</organism>
<comment type="caution">
    <text evidence="1">The sequence shown here is derived from an EMBL/GenBank/DDBJ whole genome shotgun (WGS) entry which is preliminary data.</text>
</comment>
<keyword evidence="2" id="KW-1185">Reference proteome</keyword>
<gene>
    <name evidence="1" type="ORF">TcWFU_008410</name>
</gene>
<proteinExistence type="predicted"/>
<name>A0ABR4QTE9_9CEST</name>
<reference evidence="1 2" key="1">
    <citation type="journal article" date="2022" name="Front. Cell. Infect. Microbiol.">
        <title>The Genomes of Two Strains of Taenia crassiceps the Animal Model for the Study of Human Cysticercosis.</title>
        <authorList>
            <person name="Bobes R.J."/>
            <person name="Estrada K."/>
            <person name="Rios-Valencia D.G."/>
            <person name="Calderon-Gallegos A."/>
            <person name="de la Torre P."/>
            <person name="Carrero J.C."/>
            <person name="Sanchez-Flores A."/>
            <person name="Laclette J.P."/>
        </authorList>
    </citation>
    <scope>NUCLEOTIDE SEQUENCE [LARGE SCALE GENOMIC DNA]</scope>
    <source>
        <strain evidence="1">WFUcys</strain>
    </source>
</reference>
<dbReference type="EMBL" id="JAKROA010000001">
    <property type="protein sequence ID" value="KAL5112719.1"/>
    <property type="molecule type" value="Genomic_DNA"/>
</dbReference>
<accession>A0ABR4QTE9</accession>